<dbReference type="Gene3D" id="1.10.287.1700">
    <property type="match status" value="1"/>
</dbReference>
<evidence type="ECO:0008006" key="4">
    <source>
        <dbReference type="Google" id="ProtNLM"/>
    </source>
</evidence>
<dbReference type="Proteomes" id="UP001261125">
    <property type="component" value="Unassembled WGS sequence"/>
</dbReference>
<name>A0ABU3SHR6_9MICO</name>
<reference evidence="2 3" key="1">
    <citation type="submission" date="2023-09" db="EMBL/GenBank/DDBJ databases">
        <title>Microbacterium fusihabitans sp. nov., Microbacterium phycihabitans sp. nov., and Microbacterium cervinum sp. nov., isolated from dried seaweeds of beach.</title>
        <authorList>
            <person name="Lee S.D."/>
        </authorList>
    </citation>
    <scope>NUCLEOTIDE SEQUENCE [LARGE SCALE GENOMIC DNA]</scope>
    <source>
        <strain evidence="2 3">KSW2-29</strain>
    </source>
</reference>
<sequence length="141" mass="14896">MTFPLAGLLRVRGVQERVAAEDAARARTEARAAEAAAQHAVSSLSAVSTQIDDPATLRAMAAARAAGQASLADLQTLARLRRDEAATAEAAHVEARRELKGLERLEGTHRARELETEARTEQDALDEIATTRAGRGEGSAA</sequence>
<dbReference type="EMBL" id="JAWDIT010000001">
    <property type="protein sequence ID" value="MDU0344339.1"/>
    <property type="molecule type" value="Genomic_DNA"/>
</dbReference>
<dbReference type="RefSeq" id="WP_316003187.1">
    <property type="nucleotide sequence ID" value="NZ_JAWDIT010000001.1"/>
</dbReference>
<proteinExistence type="predicted"/>
<feature type="compositionally biased region" description="Basic and acidic residues" evidence="1">
    <location>
        <begin position="107"/>
        <end position="122"/>
    </location>
</feature>
<evidence type="ECO:0000313" key="2">
    <source>
        <dbReference type="EMBL" id="MDU0344339.1"/>
    </source>
</evidence>
<comment type="caution">
    <text evidence="2">The sequence shown here is derived from an EMBL/GenBank/DDBJ whole genome shotgun (WGS) entry which is preliminary data.</text>
</comment>
<accession>A0ABU3SHR6</accession>
<organism evidence="2 3">
    <name type="scientific">Microbacterium phycohabitans</name>
    <dbReference type="NCBI Taxonomy" id="3075993"/>
    <lineage>
        <taxon>Bacteria</taxon>
        <taxon>Bacillati</taxon>
        <taxon>Actinomycetota</taxon>
        <taxon>Actinomycetes</taxon>
        <taxon>Micrococcales</taxon>
        <taxon>Microbacteriaceae</taxon>
        <taxon>Microbacterium</taxon>
    </lineage>
</organism>
<feature type="region of interest" description="Disordered" evidence="1">
    <location>
        <begin position="107"/>
        <end position="141"/>
    </location>
</feature>
<protein>
    <recommendedName>
        <fullName evidence="4">Flagellar FliJ protein</fullName>
    </recommendedName>
</protein>
<dbReference type="InterPro" id="IPR053716">
    <property type="entry name" value="Flag_assembly_chemotaxis_eff"/>
</dbReference>
<gene>
    <name evidence="2" type="ORF">RWH44_01370</name>
</gene>
<evidence type="ECO:0000313" key="3">
    <source>
        <dbReference type="Proteomes" id="UP001261125"/>
    </source>
</evidence>
<keyword evidence="3" id="KW-1185">Reference proteome</keyword>
<evidence type="ECO:0000256" key="1">
    <source>
        <dbReference type="SAM" id="MobiDB-lite"/>
    </source>
</evidence>